<dbReference type="Proteomes" id="UP000269692">
    <property type="component" value="Unassembled WGS sequence"/>
</dbReference>
<gene>
    <name evidence="2" type="ORF">D9R14_22065</name>
</gene>
<dbReference type="EMBL" id="RCTF01000029">
    <property type="protein sequence ID" value="RLP71858.1"/>
    <property type="molecule type" value="Genomic_DNA"/>
</dbReference>
<evidence type="ECO:0000313" key="3">
    <source>
        <dbReference type="Proteomes" id="UP000269692"/>
    </source>
</evidence>
<dbReference type="Pfam" id="PF01882">
    <property type="entry name" value="DUF58"/>
    <property type="match status" value="1"/>
</dbReference>
<dbReference type="InterPro" id="IPR002881">
    <property type="entry name" value="DUF58"/>
</dbReference>
<dbReference type="PANTHER" id="PTHR33608">
    <property type="entry name" value="BLL2464 PROTEIN"/>
    <property type="match status" value="1"/>
</dbReference>
<organism evidence="2 3">
    <name type="scientific">Xanthobacter tagetidis</name>
    <dbReference type="NCBI Taxonomy" id="60216"/>
    <lineage>
        <taxon>Bacteria</taxon>
        <taxon>Pseudomonadati</taxon>
        <taxon>Pseudomonadota</taxon>
        <taxon>Alphaproteobacteria</taxon>
        <taxon>Hyphomicrobiales</taxon>
        <taxon>Xanthobacteraceae</taxon>
        <taxon>Xanthobacter</taxon>
    </lineage>
</organism>
<dbReference type="OrthoDB" id="9776116at2"/>
<sequence length="320" mass="35098">MSENRKPASYGLIAGLDELIAARPGGDAGSFSPGTRVRTRQLGGYRSAFRGRGMEFDEVRAYQPGDDIRTIDWRVTARTGRTHTKLFQEERERPVLILADMRARMRFGTRDCFKSVLAARAAAMLGWTCAAEGDRVGGVVITPFSVASHRPERSRTGLLRFMKALADGTREGFGQPIPKEEPRLADALLRLRAAARPGTLIFLVSDFHDFDEAAARELGRLALQSQVTNLFVHDRLEAAMPERGAYPISDGSAVAILDADAANTRAAYARRFAERRAAVEHAAHQRGMAFVPLETGCDLKEALHPERMGRARAPARSPAA</sequence>
<dbReference type="AlphaFoldDB" id="A0A3L6ZVL7"/>
<proteinExistence type="predicted"/>
<evidence type="ECO:0000313" key="2">
    <source>
        <dbReference type="EMBL" id="RLP71858.1"/>
    </source>
</evidence>
<protein>
    <submittedName>
        <fullName evidence="2">DUF58 domain-containing protein</fullName>
    </submittedName>
</protein>
<evidence type="ECO:0000259" key="1">
    <source>
        <dbReference type="Pfam" id="PF01882"/>
    </source>
</evidence>
<comment type="caution">
    <text evidence="2">The sequence shown here is derived from an EMBL/GenBank/DDBJ whole genome shotgun (WGS) entry which is preliminary data.</text>
</comment>
<accession>A0A3L6ZVL7</accession>
<name>A0A3L6ZVL7_9HYPH</name>
<feature type="domain" description="DUF58" evidence="1">
    <location>
        <begin position="58"/>
        <end position="277"/>
    </location>
</feature>
<dbReference type="RefSeq" id="WP_121625710.1">
    <property type="nucleotide sequence ID" value="NZ_JACIIW010000001.1"/>
</dbReference>
<dbReference type="PANTHER" id="PTHR33608:SF12">
    <property type="entry name" value="DUF58 DOMAIN-CONTAINING PROTEIN"/>
    <property type="match status" value="1"/>
</dbReference>
<reference evidence="2 3" key="1">
    <citation type="submission" date="2018-10" db="EMBL/GenBank/DDBJ databases">
        <title>Xanthobacter tagetidis genome sequencing and assembly.</title>
        <authorList>
            <person name="Maclea K.S."/>
            <person name="Goen A.E."/>
            <person name="Fatima S.A."/>
        </authorList>
    </citation>
    <scope>NUCLEOTIDE SEQUENCE [LARGE SCALE GENOMIC DNA]</scope>
    <source>
        <strain evidence="2 3">ATCC 700314</strain>
    </source>
</reference>
<keyword evidence="3" id="KW-1185">Reference proteome</keyword>